<protein>
    <recommendedName>
        <fullName evidence="3">Cell wall-associated polypeptide CWBP200</fullName>
    </recommendedName>
</protein>
<dbReference type="AlphaFoldDB" id="W7YQS9"/>
<dbReference type="EMBL" id="BAMD01000056">
    <property type="protein sequence ID" value="GAF04794.1"/>
    <property type="molecule type" value="Genomic_DNA"/>
</dbReference>
<dbReference type="eggNOG" id="COG3209">
    <property type="taxonomic scope" value="Bacteria"/>
</dbReference>
<comment type="caution">
    <text evidence="1">The sequence shown here is derived from an EMBL/GenBank/DDBJ whole genome shotgun (WGS) entry which is preliminary data.</text>
</comment>
<evidence type="ECO:0000313" key="2">
    <source>
        <dbReference type="Proteomes" id="UP000019402"/>
    </source>
</evidence>
<dbReference type="InterPro" id="IPR050708">
    <property type="entry name" value="T6SS_VgrG/RHS"/>
</dbReference>
<gene>
    <name evidence="1" type="ORF">JCM21142_93511</name>
</gene>
<sequence length="370" mass="42190">MGNTEYDYSGVRTVTVKAPNSTKVIVLNEDGNVKSTSINGKSVQYNDWPTGEVYTATPEGGSAVETHFDMKGNRILLNDPDAGLRSTTYNGFGDVLSQENRGRNDEEIINTIYSYDEETGLVDYVTENGIVTDYGYDEEFRLETISIDDLHSKTFEYDRFNRVTKIAENIEGNKSFTESIIYDDCNRVVKNIYPSGYSISYNYNKHSELFSVSDKDKYTIWTAKESNANGQYTKTLKGGLECTYNYDNRSLPELISAYGIVNMTYVFDKNVRLESRTDHISNNAEEFSYDTKGRLQSWTVKRTNEDPISNSIIYEPTTGNIKSKSDIQYIMNYGENDFGLMLLLQLMVNLQVFPMKNNLLNIPVLRRLVK</sequence>
<name>W7YQS9_9BACT</name>
<reference evidence="1 2" key="1">
    <citation type="journal article" date="2014" name="Genome Announc.">
        <title>Draft Genome Sequence of Cytophaga fermentans JCM 21142T, a Facultative Anaerobe Isolated from Marine Mud.</title>
        <authorList>
            <person name="Starns D."/>
            <person name="Oshima K."/>
            <person name="Suda W."/>
            <person name="Iino T."/>
            <person name="Yuki M."/>
            <person name="Inoue J."/>
            <person name="Kitamura K."/>
            <person name="Iida T."/>
            <person name="Darby A."/>
            <person name="Hattori M."/>
            <person name="Ohkuma M."/>
        </authorList>
    </citation>
    <scope>NUCLEOTIDE SEQUENCE [LARGE SCALE GENOMIC DNA]</scope>
    <source>
        <strain evidence="1 2">JCM 21142</strain>
    </source>
</reference>
<evidence type="ECO:0000313" key="1">
    <source>
        <dbReference type="EMBL" id="GAF04794.1"/>
    </source>
</evidence>
<dbReference type="PANTHER" id="PTHR32305:SF15">
    <property type="entry name" value="PROTEIN RHSA-RELATED"/>
    <property type="match status" value="1"/>
</dbReference>
<organism evidence="1 2">
    <name type="scientific">Saccharicrinis fermentans DSM 9555 = JCM 21142</name>
    <dbReference type="NCBI Taxonomy" id="869213"/>
    <lineage>
        <taxon>Bacteria</taxon>
        <taxon>Pseudomonadati</taxon>
        <taxon>Bacteroidota</taxon>
        <taxon>Bacteroidia</taxon>
        <taxon>Marinilabiliales</taxon>
        <taxon>Marinilabiliaceae</taxon>
        <taxon>Saccharicrinis</taxon>
    </lineage>
</organism>
<accession>W7YQS9</accession>
<keyword evidence="2" id="KW-1185">Reference proteome</keyword>
<dbReference type="Gene3D" id="2.180.10.10">
    <property type="entry name" value="RHS repeat-associated core"/>
    <property type="match status" value="2"/>
</dbReference>
<proteinExistence type="predicted"/>
<evidence type="ECO:0008006" key="3">
    <source>
        <dbReference type="Google" id="ProtNLM"/>
    </source>
</evidence>
<dbReference type="Proteomes" id="UP000019402">
    <property type="component" value="Unassembled WGS sequence"/>
</dbReference>
<dbReference type="PANTHER" id="PTHR32305">
    <property type="match status" value="1"/>
</dbReference>
<dbReference type="OrthoDB" id="6225685at2"/>
<dbReference type="RefSeq" id="WP_044213937.1">
    <property type="nucleotide sequence ID" value="NZ_BAMD01000056.1"/>
</dbReference>